<keyword evidence="2" id="KW-1133">Transmembrane helix</keyword>
<dbReference type="EMBL" id="BSYO01000007">
    <property type="protein sequence ID" value="GMH07205.1"/>
    <property type="molecule type" value="Genomic_DNA"/>
</dbReference>
<dbReference type="PANTHER" id="PTHR34056:SF3">
    <property type="entry name" value="OS07G0557700 PROTEIN"/>
    <property type="match status" value="1"/>
</dbReference>
<dbReference type="Proteomes" id="UP001279734">
    <property type="component" value="Unassembled WGS sequence"/>
</dbReference>
<sequence>MVASKLLSQSHVTKGTVPKNMITNKVGTTIKTNQRHKSTGHSKGHALRRNNSTVRPKKLEIRMPRSPGPAPGLKRKRNTPQLEDRTAMEYVLNLAGPNRLKNICVVKASSDSFPQKAEYSKGLSLSLFDAQSEDLNSFAMDYWLAVVSVAMFHSLFTRHCSASVIAQPVTGRGLPLQPGDYATPSTVPALPVQPESLTCHLDLYAELFGGVHDACGHNLDRSRCCPVLAAWLFAAHARSALQVTPASSSSPSELPMIPDDSQKCVSSLQSALLKRDIKIPLPNASCDAVLCFCGIRLHQITSLSCPAAFNLTTTPSRKVTPTAAVKNLEKNCRNSSYAGCNRCLGALQTLNGEQKNGTGGGGDNSSSRVTKMFNRDCQLMGLTWLLARNKTTYIPTVSAVLRAIMYSEHPAHDSRCSPDQENMPLAVDSLQFAKADSSSGRLGGLHFFIPTFPVLPLILLLIYL</sequence>
<dbReference type="AlphaFoldDB" id="A0AAD3S9S9"/>
<keyword evidence="4" id="KW-1185">Reference proteome</keyword>
<protein>
    <recommendedName>
        <fullName evidence="5">SPARK domain-containing protein</fullName>
    </recommendedName>
</protein>
<evidence type="ECO:0008006" key="5">
    <source>
        <dbReference type="Google" id="ProtNLM"/>
    </source>
</evidence>
<comment type="caution">
    <text evidence="3">The sequence shown here is derived from an EMBL/GenBank/DDBJ whole genome shotgun (WGS) entry which is preliminary data.</text>
</comment>
<evidence type="ECO:0000256" key="2">
    <source>
        <dbReference type="SAM" id="Phobius"/>
    </source>
</evidence>
<keyword evidence="2" id="KW-0812">Transmembrane</keyword>
<evidence type="ECO:0000313" key="4">
    <source>
        <dbReference type="Proteomes" id="UP001279734"/>
    </source>
</evidence>
<gene>
    <name evidence="3" type="ORF">Nepgr_009045</name>
</gene>
<evidence type="ECO:0000256" key="1">
    <source>
        <dbReference type="SAM" id="MobiDB-lite"/>
    </source>
</evidence>
<organism evidence="3 4">
    <name type="scientific">Nepenthes gracilis</name>
    <name type="common">Slender pitcher plant</name>
    <dbReference type="NCBI Taxonomy" id="150966"/>
    <lineage>
        <taxon>Eukaryota</taxon>
        <taxon>Viridiplantae</taxon>
        <taxon>Streptophyta</taxon>
        <taxon>Embryophyta</taxon>
        <taxon>Tracheophyta</taxon>
        <taxon>Spermatophyta</taxon>
        <taxon>Magnoliopsida</taxon>
        <taxon>eudicotyledons</taxon>
        <taxon>Gunneridae</taxon>
        <taxon>Pentapetalae</taxon>
        <taxon>Caryophyllales</taxon>
        <taxon>Nepenthaceae</taxon>
        <taxon>Nepenthes</taxon>
    </lineage>
</organism>
<feature type="transmembrane region" description="Helical" evidence="2">
    <location>
        <begin position="444"/>
        <end position="463"/>
    </location>
</feature>
<evidence type="ECO:0000313" key="3">
    <source>
        <dbReference type="EMBL" id="GMH07205.1"/>
    </source>
</evidence>
<reference evidence="3" key="1">
    <citation type="submission" date="2023-05" db="EMBL/GenBank/DDBJ databases">
        <title>Nepenthes gracilis genome sequencing.</title>
        <authorList>
            <person name="Fukushima K."/>
        </authorList>
    </citation>
    <scope>NUCLEOTIDE SEQUENCE</scope>
    <source>
        <strain evidence="3">SING2019-196</strain>
    </source>
</reference>
<accession>A0AAD3S9S9</accession>
<proteinExistence type="predicted"/>
<keyword evidence="2" id="KW-0472">Membrane</keyword>
<dbReference type="PANTHER" id="PTHR34056">
    <property type="entry name" value="GPI-ANCHORED PROTEIN"/>
    <property type="match status" value="1"/>
</dbReference>
<name>A0AAD3S9S9_NEPGR</name>
<dbReference type="InterPro" id="IPR040376">
    <property type="entry name" value="At4g28100-like"/>
</dbReference>
<feature type="region of interest" description="Disordered" evidence="1">
    <location>
        <begin position="61"/>
        <end position="81"/>
    </location>
</feature>